<feature type="domain" description="Carbohydrate kinase PfkB" evidence="1">
    <location>
        <begin position="281"/>
        <end position="319"/>
    </location>
</feature>
<feature type="domain" description="Carbohydrate kinase PfkB" evidence="1">
    <location>
        <begin position="38"/>
        <end position="122"/>
    </location>
</feature>
<dbReference type="PANTHER" id="PTHR46566:SF1">
    <property type="entry name" value="1-PHOSPHOFRUCTOKINASE"/>
    <property type="match status" value="1"/>
</dbReference>
<protein>
    <submittedName>
        <fullName evidence="2">Carbohydrate kinase family protein</fullName>
    </submittedName>
</protein>
<dbReference type="InterPro" id="IPR011611">
    <property type="entry name" value="PfkB_dom"/>
</dbReference>
<dbReference type="PANTHER" id="PTHR46566">
    <property type="entry name" value="1-PHOSPHOFRUCTOKINASE-RELATED"/>
    <property type="match status" value="1"/>
</dbReference>
<name>A0A9Y1BTE6_9ARCH</name>
<dbReference type="Pfam" id="PF00294">
    <property type="entry name" value="PfkB"/>
    <property type="match status" value="2"/>
</dbReference>
<dbReference type="GO" id="GO:0008443">
    <property type="term" value="F:phosphofructokinase activity"/>
    <property type="evidence" value="ECO:0007669"/>
    <property type="project" value="TreeGrafter"/>
</dbReference>
<dbReference type="Gene3D" id="3.40.1190.20">
    <property type="match status" value="1"/>
</dbReference>
<keyword evidence="2" id="KW-0808">Transferase</keyword>
<organism evidence="2">
    <name type="scientific">Candidatus Heimdallarchaeum endolithica</name>
    <dbReference type="NCBI Taxonomy" id="2876572"/>
    <lineage>
        <taxon>Archaea</taxon>
        <taxon>Promethearchaeati</taxon>
        <taxon>Candidatus Heimdallarchaeota</taxon>
        <taxon>Candidatus Heimdallarchaeia (ex Rinke et al. 2021) (nom. nud.)</taxon>
        <taxon>Candidatus Heimdallarchaeales</taxon>
        <taxon>Candidatus Heimdallarchaeaceae</taxon>
        <taxon>Candidatus Heimdallarchaeum</taxon>
    </lineage>
</organism>
<evidence type="ECO:0000313" key="2">
    <source>
        <dbReference type="EMBL" id="UJG44814.1"/>
    </source>
</evidence>
<dbReference type="EMBL" id="CP084167">
    <property type="protein sequence ID" value="UJG44814.1"/>
    <property type="molecule type" value="Genomic_DNA"/>
</dbReference>
<proteinExistence type="predicted"/>
<dbReference type="GO" id="GO:0005829">
    <property type="term" value="C:cytosol"/>
    <property type="evidence" value="ECO:0007669"/>
    <property type="project" value="TreeGrafter"/>
</dbReference>
<keyword evidence="2" id="KW-0418">Kinase</keyword>
<accession>A0A9Y1BTE6</accession>
<gene>
    <name evidence="2" type="ORF">K9W46_06420</name>
</gene>
<dbReference type="Proteomes" id="UP001200513">
    <property type="component" value="Chromosome"/>
</dbReference>
<evidence type="ECO:0000259" key="1">
    <source>
        <dbReference type="Pfam" id="PF00294"/>
    </source>
</evidence>
<dbReference type="InterPro" id="IPR029056">
    <property type="entry name" value="Ribokinase-like"/>
</dbReference>
<reference evidence="2" key="1">
    <citation type="journal article" date="2022" name="Nat. Microbiol.">
        <title>Unique mobile elements and scalable gene flow at the prokaryote-eukaryote boundary revealed by circularized Asgard archaea genomes.</title>
        <authorList>
            <person name="Wu F."/>
            <person name="Speth D.R."/>
            <person name="Philosof A."/>
            <person name="Cremiere A."/>
            <person name="Narayanan A."/>
            <person name="Barco R.A."/>
            <person name="Connon S.A."/>
            <person name="Amend J.P."/>
            <person name="Antoshechkin I.A."/>
            <person name="Orphan V.J."/>
        </authorList>
    </citation>
    <scope>NUCLEOTIDE SEQUENCE</scope>
    <source>
        <strain evidence="2">PR6</strain>
    </source>
</reference>
<sequence length="329" mass="37235">MIYAGFDPSFIDINIRPLEIESDNKLLSKLPMFGEHWPNTEITFIPGGNGFNFCRTLSSLGENITYVGPLDDFFISLVKDQKIDVCLTEIEGAKVNYTAILNTHDGEIQFNNIRGELSPSLLNEKILKLFIKSPIKSISNIAFNPKAIEWISSLLLGLREEYDKILFNDNAKLEEKINLLNGISFEGIIFVDPSDISQYSQIKDFFDILLALNTMEGDKYLSVNEFEMNKLLSLQGISPLKLSKTLNYPIIFHTSKVVKFYYNGNELYSLETQKLSEKKTFVGAGDVFNASFIFKILKNSHIEDALKFAIKSASFLIEKGVYPSSENLK</sequence>
<dbReference type="SUPFAM" id="SSF53613">
    <property type="entry name" value="Ribokinase-like"/>
    <property type="match status" value="1"/>
</dbReference>
<dbReference type="AlphaFoldDB" id="A0A9Y1BTE6"/>